<name>A0AAD9E747_9TELE</name>
<gene>
    <name evidence="1" type="ORF">P4O66_005335</name>
</gene>
<keyword evidence="2" id="KW-1185">Reference proteome</keyword>
<sequence>MSSQTIESVDRDMDQLIWGQGYMCVLARLSPPGSLDQAAGPASVVIVFQPAAALSELTTDCYRLIVVTEHPLLSEMAYADMRNNL</sequence>
<reference evidence="1" key="1">
    <citation type="submission" date="2023-03" db="EMBL/GenBank/DDBJ databases">
        <title>Electrophorus voltai genome.</title>
        <authorList>
            <person name="Bian C."/>
        </authorList>
    </citation>
    <scope>NUCLEOTIDE SEQUENCE</scope>
    <source>
        <strain evidence="1">CB-2022</strain>
        <tissue evidence="1">Muscle</tissue>
    </source>
</reference>
<dbReference type="Proteomes" id="UP001239994">
    <property type="component" value="Unassembled WGS sequence"/>
</dbReference>
<proteinExistence type="predicted"/>
<accession>A0AAD9E747</accession>
<dbReference type="AlphaFoldDB" id="A0AAD9E747"/>
<protein>
    <submittedName>
        <fullName evidence="1">Uncharacterized protein</fullName>
    </submittedName>
</protein>
<dbReference type="EMBL" id="JAROKS010000001">
    <property type="protein sequence ID" value="KAK1806853.1"/>
    <property type="molecule type" value="Genomic_DNA"/>
</dbReference>
<comment type="caution">
    <text evidence="1">The sequence shown here is derived from an EMBL/GenBank/DDBJ whole genome shotgun (WGS) entry which is preliminary data.</text>
</comment>
<evidence type="ECO:0000313" key="2">
    <source>
        <dbReference type="Proteomes" id="UP001239994"/>
    </source>
</evidence>
<evidence type="ECO:0000313" key="1">
    <source>
        <dbReference type="EMBL" id="KAK1806853.1"/>
    </source>
</evidence>
<organism evidence="1 2">
    <name type="scientific">Electrophorus voltai</name>
    <dbReference type="NCBI Taxonomy" id="2609070"/>
    <lineage>
        <taxon>Eukaryota</taxon>
        <taxon>Metazoa</taxon>
        <taxon>Chordata</taxon>
        <taxon>Craniata</taxon>
        <taxon>Vertebrata</taxon>
        <taxon>Euteleostomi</taxon>
        <taxon>Actinopterygii</taxon>
        <taxon>Neopterygii</taxon>
        <taxon>Teleostei</taxon>
        <taxon>Ostariophysi</taxon>
        <taxon>Gymnotiformes</taxon>
        <taxon>Gymnotoidei</taxon>
        <taxon>Gymnotidae</taxon>
        <taxon>Electrophorus</taxon>
    </lineage>
</organism>